<reference evidence="3 4" key="1">
    <citation type="submission" date="2020-06" db="EMBL/GenBank/DDBJ databases">
        <authorList>
            <person name="Li R."/>
            <person name="Bekaert M."/>
        </authorList>
    </citation>
    <scope>NUCLEOTIDE SEQUENCE [LARGE SCALE GENOMIC DNA]</scope>
    <source>
        <strain evidence="4">wild</strain>
    </source>
</reference>
<keyword evidence="4" id="KW-1185">Reference proteome</keyword>
<feature type="compositionally biased region" description="Basic and acidic residues" evidence="1">
    <location>
        <begin position="309"/>
        <end position="325"/>
    </location>
</feature>
<dbReference type="InterPro" id="IPR007110">
    <property type="entry name" value="Ig-like_dom"/>
</dbReference>
<dbReference type="OrthoDB" id="6149238at2759"/>
<dbReference type="Proteomes" id="UP000507470">
    <property type="component" value="Unassembled WGS sequence"/>
</dbReference>
<dbReference type="AlphaFoldDB" id="A0A6J8EYK9"/>
<evidence type="ECO:0000256" key="1">
    <source>
        <dbReference type="SAM" id="MobiDB-lite"/>
    </source>
</evidence>
<organism evidence="3 4">
    <name type="scientific">Mytilus coruscus</name>
    <name type="common">Sea mussel</name>
    <dbReference type="NCBI Taxonomy" id="42192"/>
    <lineage>
        <taxon>Eukaryota</taxon>
        <taxon>Metazoa</taxon>
        <taxon>Spiralia</taxon>
        <taxon>Lophotrochozoa</taxon>
        <taxon>Mollusca</taxon>
        <taxon>Bivalvia</taxon>
        <taxon>Autobranchia</taxon>
        <taxon>Pteriomorphia</taxon>
        <taxon>Mytilida</taxon>
        <taxon>Mytiloidea</taxon>
        <taxon>Mytilidae</taxon>
        <taxon>Mytilinae</taxon>
        <taxon>Mytilus</taxon>
    </lineage>
</organism>
<evidence type="ECO:0000313" key="4">
    <source>
        <dbReference type="Proteomes" id="UP000507470"/>
    </source>
</evidence>
<proteinExistence type="predicted"/>
<evidence type="ECO:0000313" key="3">
    <source>
        <dbReference type="EMBL" id="CAC5424852.1"/>
    </source>
</evidence>
<name>A0A6J8EYK9_MYTCO</name>
<accession>A0A6J8EYK9</accession>
<gene>
    <name evidence="3" type="ORF">MCOR_56723</name>
</gene>
<dbReference type="EMBL" id="CACVKT020010085">
    <property type="protein sequence ID" value="CAC5424852.1"/>
    <property type="molecule type" value="Genomic_DNA"/>
</dbReference>
<feature type="domain" description="Ig-like" evidence="2">
    <location>
        <begin position="1"/>
        <end position="66"/>
    </location>
</feature>
<evidence type="ECO:0000259" key="2">
    <source>
        <dbReference type="PROSITE" id="PS50835"/>
    </source>
</evidence>
<sequence>MLKEIQCIAHGEPDSYNYFPWEHRSQFDEHIRYLGETADKNRQLPEVKVSNTYQNTGFYICKVLNSIPDYHRNFLQQGRVYVEFEGPPVFAANNKQFQEITKESAIKLKVNVYSSSQITCHNITEVGSVSLTKTIGVTTRHILIKETFHGAIVTLNGTEIAFVLNGLNAGELHSFNVTVCNIYGQCSFVIKSKYFGNNTQIISENFGIVAENSNTCTAVLSDKHSSASSNTDINASEDLDDGYEKPYTTLVANHGEKDEHVYHKTKQKWTYENSITFKNATFEHSVEFSLDKTKTNVYANEGQESANMDYRENDSNMSKKTDDDFQRSNVYKQKETIEYINLSIKQ</sequence>
<dbReference type="PROSITE" id="PS50835">
    <property type="entry name" value="IG_LIKE"/>
    <property type="match status" value="1"/>
</dbReference>
<protein>
    <recommendedName>
        <fullName evidence="2">Ig-like domain-containing protein</fullName>
    </recommendedName>
</protein>
<feature type="region of interest" description="Disordered" evidence="1">
    <location>
        <begin position="302"/>
        <end position="325"/>
    </location>
</feature>